<dbReference type="InterPro" id="IPR029016">
    <property type="entry name" value="GAF-like_dom_sf"/>
</dbReference>
<comment type="caution">
    <text evidence="2">The sequence shown here is derived from an EMBL/GenBank/DDBJ whole genome shotgun (WGS) entry which is preliminary data.</text>
</comment>
<proteinExistence type="predicted"/>
<evidence type="ECO:0000259" key="1">
    <source>
        <dbReference type="SMART" id="SM00065"/>
    </source>
</evidence>
<feature type="domain" description="GAF" evidence="1">
    <location>
        <begin position="33"/>
        <end position="186"/>
    </location>
</feature>
<organism evidence="2 3">
    <name type="scientific">Sphingomonas brevis</name>
    <dbReference type="NCBI Taxonomy" id="2908206"/>
    <lineage>
        <taxon>Bacteria</taxon>
        <taxon>Pseudomonadati</taxon>
        <taxon>Pseudomonadota</taxon>
        <taxon>Alphaproteobacteria</taxon>
        <taxon>Sphingomonadales</taxon>
        <taxon>Sphingomonadaceae</taxon>
        <taxon>Sphingomonas</taxon>
    </lineage>
</organism>
<sequence>MSDLRSIDAGDTAMGVPTESLCRVLELAVADSPLEETLGELIGIVESTSRTGVLGSILLLDQDGIHLRHGAAPSLPEAYCAAIDGAVIGPSVGSCGTAAYTAEPVFVSDIANDPLWADFRELAEANGLGACWSTPILTSGRKVLGTFAMYHRGPREPNVRDLVLVDLVTQIAALVIDRDRAQSTLRHIAKITN</sequence>
<reference evidence="2" key="1">
    <citation type="submission" date="2022-05" db="EMBL/GenBank/DDBJ databases">
        <authorList>
            <person name="Jo J.-H."/>
            <person name="Im W.-T."/>
        </authorList>
    </citation>
    <scope>NUCLEOTIDE SEQUENCE</scope>
    <source>
        <strain evidence="2">RB56-2</strain>
    </source>
</reference>
<dbReference type="SUPFAM" id="SSF55781">
    <property type="entry name" value="GAF domain-like"/>
    <property type="match status" value="1"/>
</dbReference>
<gene>
    <name evidence="2" type="ORF">LZ518_12415</name>
</gene>
<protein>
    <submittedName>
        <fullName evidence="2">GAF domain-containing protein</fullName>
    </submittedName>
</protein>
<dbReference type="RefSeq" id="WP_249916288.1">
    <property type="nucleotide sequence ID" value="NZ_JAMGBB010000001.1"/>
</dbReference>
<evidence type="ECO:0000313" key="3">
    <source>
        <dbReference type="Proteomes" id="UP001165383"/>
    </source>
</evidence>
<dbReference type="Pfam" id="PF13185">
    <property type="entry name" value="GAF_2"/>
    <property type="match status" value="1"/>
</dbReference>
<dbReference type="SMART" id="SM00065">
    <property type="entry name" value="GAF"/>
    <property type="match status" value="1"/>
</dbReference>
<dbReference type="InterPro" id="IPR003018">
    <property type="entry name" value="GAF"/>
</dbReference>
<evidence type="ECO:0000313" key="2">
    <source>
        <dbReference type="EMBL" id="MCL6741932.1"/>
    </source>
</evidence>
<keyword evidence="3" id="KW-1185">Reference proteome</keyword>
<accession>A0ABT0SC13</accession>
<dbReference type="EMBL" id="JAMGBB010000001">
    <property type="protein sequence ID" value="MCL6741932.1"/>
    <property type="molecule type" value="Genomic_DNA"/>
</dbReference>
<dbReference type="Proteomes" id="UP001165383">
    <property type="component" value="Unassembled WGS sequence"/>
</dbReference>
<dbReference type="Gene3D" id="3.30.450.40">
    <property type="match status" value="1"/>
</dbReference>
<name>A0ABT0SC13_9SPHN</name>